<dbReference type="Proteomes" id="UP000640333">
    <property type="component" value="Unassembled WGS sequence"/>
</dbReference>
<evidence type="ECO:0000256" key="1">
    <source>
        <dbReference type="SAM" id="SignalP"/>
    </source>
</evidence>
<reference evidence="3" key="1">
    <citation type="submission" date="2020-10" db="EMBL/GenBank/DDBJ databases">
        <title>Bacterium isolated from coastal waters sediment.</title>
        <authorList>
            <person name="Chen R.-J."/>
            <person name="Lu D.-C."/>
            <person name="Zhu K.-L."/>
            <person name="Du Z.-J."/>
        </authorList>
    </citation>
    <scope>NUCLEOTIDE SEQUENCE</scope>
    <source>
        <strain evidence="3">N1Y112</strain>
    </source>
</reference>
<evidence type="ECO:0000313" key="4">
    <source>
        <dbReference type="Proteomes" id="UP000640333"/>
    </source>
</evidence>
<dbReference type="Pfam" id="PF04264">
    <property type="entry name" value="YceI"/>
    <property type="match status" value="1"/>
</dbReference>
<comment type="caution">
    <text evidence="3">The sequence shown here is derived from an EMBL/GenBank/DDBJ whole genome shotgun (WGS) entry which is preliminary data.</text>
</comment>
<dbReference type="EMBL" id="JADEYS010000015">
    <property type="protein sequence ID" value="MBE9398511.1"/>
    <property type="molecule type" value="Genomic_DNA"/>
</dbReference>
<dbReference type="SMART" id="SM00867">
    <property type="entry name" value="YceI"/>
    <property type="match status" value="1"/>
</dbReference>
<evidence type="ECO:0000313" key="3">
    <source>
        <dbReference type="EMBL" id="MBE9398511.1"/>
    </source>
</evidence>
<gene>
    <name evidence="3" type="ORF">IOQ59_14715</name>
</gene>
<organism evidence="3 4">
    <name type="scientific">Pontibacterium sinense</name>
    <dbReference type="NCBI Taxonomy" id="2781979"/>
    <lineage>
        <taxon>Bacteria</taxon>
        <taxon>Pseudomonadati</taxon>
        <taxon>Pseudomonadota</taxon>
        <taxon>Gammaproteobacteria</taxon>
        <taxon>Oceanospirillales</taxon>
        <taxon>Oceanospirillaceae</taxon>
        <taxon>Pontibacterium</taxon>
    </lineage>
</organism>
<sequence length="201" mass="22572">MRVLSRYFIAAPVTLILGAFCAPQAAAASYNLDPSHSFIEFRTKHLGYSWLYGRFNRIEGSLIWDQSRPHASKIKVKVDLTSLDSNHAERDKHLRGDEYLDARKYPDVEFVSSRYEGDADSGVVYGTLTLRGVSRELQIPVSRIGEGHDPWGGYRVGFEGKVTLDAFDYGMQYDVGPGGNVIELFLGIEGIKKKKLAPKRR</sequence>
<feature type="domain" description="Lipid/polyisoprenoid-binding YceI-like" evidence="2">
    <location>
        <begin position="29"/>
        <end position="191"/>
    </location>
</feature>
<name>A0A8J7FF62_9GAMM</name>
<keyword evidence="4" id="KW-1185">Reference proteome</keyword>
<dbReference type="InterPro" id="IPR036761">
    <property type="entry name" value="TTHA0802/YceI-like_sf"/>
</dbReference>
<protein>
    <submittedName>
        <fullName evidence="3">YceI family protein</fullName>
    </submittedName>
</protein>
<evidence type="ECO:0000259" key="2">
    <source>
        <dbReference type="SMART" id="SM00867"/>
    </source>
</evidence>
<dbReference type="AlphaFoldDB" id="A0A8J7FF62"/>
<dbReference type="PANTHER" id="PTHR34406">
    <property type="entry name" value="PROTEIN YCEI"/>
    <property type="match status" value="1"/>
</dbReference>
<keyword evidence="1" id="KW-0732">Signal</keyword>
<feature type="chain" id="PRO_5035236704" evidence="1">
    <location>
        <begin position="28"/>
        <end position="201"/>
    </location>
</feature>
<dbReference type="SUPFAM" id="SSF101874">
    <property type="entry name" value="YceI-like"/>
    <property type="match status" value="1"/>
</dbReference>
<dbReference type="Gene3D" id="2.40.128.110">
    <property type="entry name" value="Lipid/polyisoprenoid-binding, YceI-like"/>
    <property type="match status" value="1"/>
</dbReference>
<accession>A0A8J7FF62</accession>
<dbReference type="RefSeq" id="WP_193954145.1">
    <property type="nucleotide sequence ID" value="NZ_JADEYS010000015.1"/>
</dbReference>
<dbReference type="InterPro" id="IPR007372">
    <property type="entry name" value="Lipid/polyisoprenoid-bd_YceI"/>
</dbReference>
<proteinExistence type="predicted"/>
<feature type="signal peptide" evidence="1">
    <location>
        <begin position="1"/>
        <end position="27"/>
    </location>
</feature>
<dbReference type="PANTHER" id="PTHR34406:SF1">
    <property type="entry name" value="PROTEIN YCEI"/>
    <property type="match status" value="1"/>
</dbReference>